<evidence type="ECO:0000256" key="1">
    <source>
        <dbReference type="SAM" id="Phobius"/>
    </source>
</evidence>
<evidence type="ECO:0000313" key="3">
    <source>
        <dbReference type="Proteomes" id="UP000323274"/>
    </source>
</evidence>
<proteinExistence type="predicted"/>
<evidence type="ECO:0000313" key="2">
    <source>
        <dbReference type="EMBL" id="GDZ83597.1"/>
    </source>
</evidence>
<gene>
    <name evidence="2" type="ORF">LCIT_08390</name>
</gene>
<dbReference type="RefSeq" id="WP_149334160.1">
    <property type="nucleotide sequence ID" value="NZ_BJJW01000005.1"/>
</dbReference>
<keyword evidence="1" id="KW-0472">Membrane</keyword>
<name>A0A5A5TYA1_LEUCI</name>
<dbReference type="EMBL" id="BJJW01000005">
    <property type="protein sequence ID" value="GDZ83597.1"/>
    <property type="molecule type" value="Genomic_DNA"/>
</dbReference>
<comment type="caution">
    <text evidence="2">The sequence shown here is derived from an EMBL/GenBank/DDBJ whole genome shotgun (WGS) entry which is preliminary data.</text>
</comment>
<feature type="transmembrane region" description="Helical" evidence="1">
    <location>
        <begin position="61"/>
        <end position="80"/>
    </location>
</feature>
<protein>
    <submittedName>
        <fullName evidence="2">Uncharacterized protein</fullName>
    </submittedName>
</protein>
<accession>A0A5A5TYA1</accession>
<dbReference type="AlphaFoldDB" id="A0A5A5TYA1"/>
<sequence length="87" mass="10209">MNKKFVKYRIVVSIIAIISLVINLIMQLDSTLLNSVTVILPALIVFPFAYESYQDKKWLPFTAYSLIIVLSTLVTIQYIYRFYILYH</sequence>
<keyword evidence="1" id="KW-1133">Transmembrane helix</keyword>
<keyword evidence="1" id="KW-0812">Transmembrane</keyword>
<feature type="transmembrane region" description="Helical" evidence="1">
    <location>
        <begin position="32"/>
        <end position="49"/>
    </location>
</feature>
<organism evidence="2 3">
    <name type="scientific">Leuconostoc citreum</name>
    <dbReference type="NCBI Taxonomy" id="33964"/>
    <lineage>
        <taxon>Bacteria</taxon>
        <taxon>Bacillati</taxon>
        <taxon>Bacillota</taxon>
        <taxon>Bacilli</taxon>
        <taxon>Lactobacillales</taxon>
        <taxon>Lactobacillaceae</taxon>
        <taxon>Leuconostoc</taxon>
    </lineage>
</organism>
<feature type="transmembrane region" description="Helical" evidence="1">
    <location>
        <begin position="7"/>
        <end position="26"/>
    </location>
</feature>
<dbReference type="Proteomes" id="UP000323274">
    <property type="component" value="Unassembled WGS sequence"/>
</dbReference>
<reference evidence="2 3" key="1">
    <citation type="submission" date="2019-04" db="EMBL/GenBank/DDBJ databases">
        <title>A pseudo-fructophilic Leuconostoc citreum strain F192-5 isolated from peel of satsuma mandarin: the first report for isolation and characterization of strain-dependent fructophilic-like characteristics.</title>
        <authorList>
            <person name="Maeno S."/>
            <person name="Tanizawa Y."/>
            <person name="Kajikawa A."/>
            <person name="Kanesaki Y."/>
            <person name="Kubota E."/>
            <person name="Arita M."/>
            <person name="Leon D."/>
            <person name="Endo A."/>
        </authorList>
    </citation>
    <scope>NUCLEOTIDE SEQUENCE [LARGE SCALE GENOMIC DNA]</scope>
    <source>
        <strain evidence="2 3">F192-5</strain>
    </source>
</reference>